<gene>
    <name evidence="2" type="ORF">E2562_023865</name>
</gene>
<accession>A0A6G1D7Y7</accession>
<feature type="signal peptide" evidence="1">
    <location>
        <begin position="1"/>
        <end position="26"/>
    </location>
</feature>
<comment type="caution">
    <text evidence="2">The sequence shown here is derived from an EMBL/GenBank/DDBJ whole genome shotgun (WGS) entry which is preliminary data.</text>
</comment>
<reference evidence="2 3" key="1">
    <citation type="submission" date="2019-11" db="EMBL/GenBank/DDBJ databases">
        <title>Whole genome sequence of Oryza granulata.</title>
        <authorList>
            <person name="Li W."/>
        </authorList>
    </citation>
    <scope>NUCLEOTIDE SEQUENCE [LARGE SCALE GENOMIC DNA]</scope>
    <source>
        <strain evidence="3">cv. Menghai</strain>
        <tissue evidence="2">Leaf</tissue>
    </source>
</reference>
<name>A0A6G1D7Y7_9ORYZ</name>
<feature type="chain" id="PRO_5026004390" evidence="1">
    <location>
        <begin position="27"/>
        <end position="98"/>
    </location>
</feature>
<evidence type="ECO:0000313" key="2">
    <source>
        <dbReference type="EMBL" id="KAF0908244.1"/>
    </source>
</evidence>
<dbReference type="EMBL" id="SPHZ02000007">
    <property type="protein sequence ID" value="KAF0908244.1"/>
    <property type="molecule type" value="Genomic_DNA"/>
</dbReference>
<dbReference type="Proteomes" id="UP000479710">
    <property type="component" value="Unassembled WGS sequence"/>
</dbReference>
<dbReference type="PANTHER" id="PTHR36896:SF2">
    <property type="entry name" value="OS01G0729500 PROTEIN"/>
    <property type="match status" value="1"/>
</dbReference>
<keyword evidence="1" id="KW-0732">Signal</keyword>
<proteinExistence type="predicted"/>
<dbReference type="OrthoDB" id="884905at2759"/>
<protein>
    <submittedName>
        <fullName evidence="2">Uncharacterized protein</fullName>
    </submittedName>
</protein>
<dbReference type="PANTHER" id="PTHR36896">
    <property type="entry name" value="OS01G0729500 PROTEIN"/>
    <property type="match status" value="1"/>
</dbReference>
<organism evidence="2 3">
    <name type="scientific">Oryza meyeriana var. granulata</name>
    <dbReference type="NCBI Taxonomy" id="110450"/>
    <lineage>
        <taxon>Eukaryota</taxon>
        <taxon>Viridiplantae</taxon>
        <taxon>Streptophyta</taxon>
        <taxon>Embryophyta</taxon>
        <taxon>Tracheophyta</taxon>
        <taxon>Spermatophyta</taxon>
        <taxon>Magnoliopsida</taxon>
        <taxon>Liliopsida</taxon>
        <taxon>Poales</taxon>
        <taxon>Poaceae</taxon>
        <taxon>BOP clade</taxon>
        <taxon>Oryzoideae</taxon>
        <taxon>Oryzeae</taxon>
        <taxon>Oryzinae</taxon>
        <taxon>Oryza</taxon>
        <taxon>Oryza meyeriana</taxon>
    </lineage>
</organism>
<sequence>MSPPMCRSRSEALLALLLVCTAAAVALVGKGNKGGTSRAEVECSDLAMGAECVVSGGGSMCRWCRSEALDDMYFGAVKAWRLPNQVFSCDPLVAHARR</sequence>
<evidence type="ECO:0000256" key="1">
    <source>
        <dbReference type="SAM" id="SignalP"/>
    </source>
</evidence>
<evidence type="ECO:0000313" key="3">
    <source>
        <dbReference type="Proteomes" id="UP000479710"/>
    </source>
</evidence>
<keyword evidence="3" id="KW-1185">Reference proteome</keyword>
<dbReference type="AlphaFoldDB" id="A0A6G1D7Y7"/>